<dbReference type="InterPro" id="IPR001790">
    <property type="entry name" value="Ribosomal_uL10"/>
</dbReference>
<reference evidence="6 7" key="1">
    <citation type="journal article" date="2015" name="Microbiome">
        <title>Genomic resolution of linkages in carbon, nitrogen, and sulfur cycling among widespread estuary sediment bacteria.</title>
        <authorList>
            <person name="Baker B.J."/>
            <person name="Lazar C.S."/>
            <person name="Teske A.P."/>
            <person name="Dick G.J."/>
        </authorList>
    </citation>
    <scope>NUCLEOTIDE SEQUENCE [LARGE SCALE GENOMIC DNA]</scope>
    <source>
        <strain evidence="6">SM23_42</strain>
    </source>
</reference>
<evidence type="ECO:0000256" key="4">
    <source>
        <dbReference type="ARBA" id="ARBA00035202"/>
    </source>
</evidence>
<dbReference type="Gene3D" id="3.30.70.1730">
    <property type="match status" value="1"/>
</dbReference>
<proteinExistence type="inferred from homology"/>
<dbReference type="HAMAP" id="MF_00362">
    <property type="entry name" value="Ribosomal_uL10"/>
    <property type="match status" value="1"/>
</dbReference>
<dbReference type="InterPro" id="IPR043141">
    <property type="entry name" value="Ribosomal_uL10-like_sf"/>
</dbReference>
<dbReference type="NCBIfam" id="NF000955">
    <property type="entry name" value="PRK00099.1-1"/>
    <property type="match status" value="1"/>
</dbReference>
<dbReference type="GO" id="GO:0003735">
    <property type="term" value="F:structural constituent of ribosome"/>
    <property type="evidence" value="ECO:0007669"/>
    <property type="project" value="InterPro"/>
</dbReference>
<dbReference type="SUPFAM" id="SSF160369">
    <property type="entry name" value="Ribosomal protein L10-like"/>
    <property type="match status" value="1"/>
</dbReference>
<dbReference type="PANTHER" id="PTHR11560">
    <property type="entry name" value="39S RIBOSOMAL PROTEIN L10, MITOCHONDRIAL"/>
    <property type="match status" value="1"/>
</dbReference>
<gene>
    <name evidence="5" type="primary">rplJ</name>
    <name evidence="6" type="ORF">AMJ83_09020</name>
</gene>
<dbReference type="AlphaFoldDB" id="A0A0S8FTW8"/>
<dbReference type="InterPro" id="IPR002363">
    <property type="entry name" value="Ribosomal_uL10_CS_bac"/>
</dbReference>
<keyword evidence="5" id="KW-0699">rRNA-binding</keyword>
<dbReference type="GO" id="GO:0070180">
    <property type="term" value="F:large ribosomal subunit rRNA binding"/>
    <property type="evidence" value="ECO:0007669"/>
    <property type="project" value="UniProtKB-UniRule"/>
</dbReference>
<dbReference type="PROSITE" id="PS01109">
    <property type="entry name" value="RIBOSOMAL_L10"/>
    <property type="match status" value="1"/>
</dbReference>
<dbReference type="STRING" id="1703779.AMJ83_09020"/>
<evidence type="ECO:0000256" key="5">
    <source>
        <dbReference type="HAMAP-Rule" id="MF_00362"/>
    </source>
</evidence>
<keyword evidence="5" id="KW-0694">RNA-binding</keyword>
<dbReference type="Proteomes" id="UP000051373">
    <property type="component" value="Unassembled WGS sequence"/>
</dbReference>
<comment type="similarity">
    <text evidence="1 5">Belongs to the universal ribosomal protein uL10 family.</text>
</comment>
<keyword evidence="2 5" id="KW-0689">Ribosomal protein</keyword>
<dbReference type="InterPro" id="IPR022973">
    <property type="entry name" value="Ribosomal_uL10_bac"/>
</dbReference>
<comment type="function">
    <text evidence="5">Forms part of the ribosomal stalk, playing a central role in the interaction of the ribosome with GTP-bound translation factors.</text>
</comment>
<evidence type="ECO:0000313" key="6">
    <source>
        <dbReference type="EMBL" id="KPK63005.1"/>
    </source>
</evidence>
<sequence>MPAQRKLMYVAQVKERLKPGKAFYFTDFTGLSVKHLEGLRRELKKNNATYVVLKNTLGFLAMKELGFDETSIRSLFVGPTGVAIAFDDPIILAKILNNTDKLRVKGGFVEGEFYDTTRIIEFSKIPPKDVLYTYLVGSVNMIGNLVGILESIVRELMYTLEAIKEKDKEAK</sequence>
<evidence type="ECO:0000313" key="7">
    <source>
        <dbReference type="Proteomes" id="UP000051373"/>
    </source>
</evidence>
<protein>
    <recommendedName>
        <fullName evidence="4 5">Large ribosomal subunit protein uL10</fullName>
    </recommendedName>
</protein>
<accession>A0A0S8FTW8</accession>
<dbReference type="Gene3D" id="6.10.250.290">
    <property type="match status" value="1"/>
</dbReference>
<dbReference type="CDD" id="cd05797">
    <property type="entry name" value="Ribosomal_L10"/>
    <property type="match status" value="1"/>
</dbReference>
<evidence type="ECO:0000256" key="3">
    <source>
        <dbReference type="ARBA" id="ARBA00023274"/>
    </source>
</evidence>
<name>A0A0S8FTW8_UNCW3</name>
<comment type="caution">
    <text evidence="6">The sequence shown here is derived from an EMBL/GenBank/DDBJ whole genome shotgun (WGS) entry which is preliminary data.</text>
</comment>
<evidence type="ECO:0000256" key="2">
    <source>
        <dbReference type="ARBA" id="ARBA00022980"/>
    </source>
</evidence>
<dbReference type="GO" id="GO:0015934">
    <property type="term" value="C:large ribosomal subunit"/>
    <property type="evidence" value="ECO:0007669"/>
    <property type="project" value="InterPro"/>
</dbReference>
<dbReference type="Pfam" id="PF00466">
    <property type="entry name" value="Ribosomal_L10"/>
    <property type="match status" value="1"/>
</dbReference>
<dbReference type="InterPro" id="IPR047865">
    <property type="entry name" value="Ribosomal_uL10_bac_type"/>
</dbReference>
<organism evidence="6 7">
    <name type="scientific">candidate division WOR_3 bacterium SM23_42</name>
    <dbReference type="NCBI Taxonomy" id="1703779"/>
    <lineage>
        <taxon>Bacteria</taxon>
        <taxon>Bacteria division WOR-3</taxon>
    </lineage>
</organism>
<evidence type="ECO:0000256" key="1">
    <source>
        <dbReference type="ARBA" id="ARBA00008889"/>
    </source>
</evidence>
<dbReference type="GO" id="GO:0006412">
    <property type="term" value="P:translation"/>
    <property type="evidence" value="ECO:0007669"/>
    <property type="project" value="UniProtKB-UniRule"/>
</dbReference>
<comment type="subunit">
    <text evidence="5">Part of the ribosomal stalk of the 50S ribosomal subunit. The N-terminus interacts with L11 and the large rRNA to form the base of the stalk. The C-terminus forms an elongated spine to which L12 dimers bind in a sequential fashion forming a multimeric L10(L12)X complex.</text>
</comment>
<keyword evidence="3 5" id="KW-0687">Ribonucleoprotein</keyword>
<dbReference type="EMBL" id="LJUJ01000021">
    <property type="protein sequence ID" value="KPK63005.1"/>
    <property type="molecule type" value="Genomic_DNA"/>
</dbReference>